<evidence type="ECO:0000313" key="2">
    <source>
        <dbReference type="EMBL" id="EEZ99911.1"/>
    </source>
</evidence>
<evidence type="ECO:0000256" key="1">
    <source>
        <dbReference type="SAM" id="MobiDB-lite"/>
    </source>
</evidence>
<name>D6WDW0_TRICA</name>
<gene>
    <name evidence="2" type="primary">GLEAN_02702</name>
    <name evidence="2" type="ORF">TcasGA2_TC002702</name>
</gene>
<reference evidence="2 3" key="2">
    <citation type="journal article" date="2010" name="Nucleic Acids Res.">
        <title>BeetleBase in 2010: revisions to provide comprehensive genomic information for Tribolium castaneum.</title>
        <authorList>
            <person name="Kim H.S."/>
            <person name="Murphy T."/>
            <person name="Xia J."/>
            <person name="Caragea D."/>
            <person name="Park Y."/>
            <person name="Beeman R.W."/>
            <person name="Lorenzen M.D."/>
            <person name="Butcher S."/>
            <person name="Manak J.R."/>
            <person name="Brown S.J."/>
        </authorList>
    </citation>
    <scope>GENOME REANNOTATION</scope>
    <source>
        <strain evidence="2 3">Georgia GA2</strain>
    </source>
</reference>
<dbReference type="AlphaFoldDB" id="D6WDW0"/>
<keyword evidence="3" id="KW-1185">Reference proteome</keyword>
<feature type="compositionally biased region" description="Basic and acidic residues" evidence="1">
    <location>
        <begin position="15"/>
        <end position="24"/>
    </location>
</feature>
<evidence type="ECO:0000313" key="3">
    <source>
        <dbReference type="Proteomes" id="UP000007266"/>
    </source>
</evidence>
<organism evidence="2 3">
    <name type="scientific">Tribolium castaneum</name>
    <name type="common">Red flour beetle</name>
    <dbReference type="NCBI Taxonomy" id="7070"/>
    <lineage>
        <taxon>Eukaryota</taxon>
        <taxon>Metazoa</taxon>
        <taxon>Ecdysozoa</taxon>
        <taxon>Arthropoda</taxon>
        <taxon>Hexapoda</taxon>
        <taxon>Insecta</taxon>
        <taxon>Pterygota</taxon>
        <taxon>Neoptera</taxon>
        <taxon>Endopterygota</taxon>
        <taxon>Coleoptera</taxon>
        <taxon>Polyphaga</taxon>
        <taxon>Cucujiformia</taxon>
        <taxon>Tenebrionidae</taxon>
        <taxon>Tenebrionidae incertae sedis</taxon>
        <taxon>Tribolium</taxon>
    </lineage>
</organism>
<sequence>MPKAEQVFTMSYNTAERKSSEAEKAASPGFTPGLKTRINGVRKHTRIQRVRGAQFRAAAVGGVFGVLNWQAAANSLGYLGKMGIEFSGRDQKRDVITSSTHGRARSGERSPESHRPESLVQQRWAPAGTCTVPRKRRRIILNGRREIMRGKIGALEKRASFKRGRFEKAGIKRGFHIFGLGENATMERIRKNYKETCKCEKRFSLYEVLTEFIGGFLIRIRLNFAKLATKKKAGEAQGACARAV</sequence>
<reference evidence="2 3" key="1">
    <citation type="journal article" date="2008" name="Nature">
        <title>The genome of the model beetle and pest Tribolium castaneum.</title>
        <authorList>
            <consortium name="Tribolium Genome Sequencing Consortium"/>
            <person name="Richards S."/>
            <person name="Gibbs R.A."/>
            <person name="Weinstock G.M."/>
            <person name="Brown S.J."/>
            <person name="Denell R."/>
            <person name="Beeman R.W."/>
            <person name="Gibbs R."/>
            <person name="Beeman R.W."/>
            <person name="Brown S.J."/>
            <person name="Bucher G."/>
            <person name="Friedrich M."/>
            <person name="Grimmelikhuijzen C.J."/>
            <person name="Klingler M."/>
            <person name="Lorenzen M."/>
            <person name="Richards S."/>
            <person name="Roth S."/>
            <person name="Schroder R."/>
            <person name="Tautz D."/>
            <person name="Zdobnov E.M."/>
            <person name="Muzny D."/>
            <person name="Gibbs R.A."/>
            <person name="Weinstock G.M."/>
            <person name="Attaway T."/>
            <person name="Bell S."/>
            <person name="Buhay C.J."/>
            <person name="Chandrabose M.N."/>
            <person name="Chavez D."/>
            <person name="Clerk-Blankenburg K.P."/>
            <person name="Cree A."/>
            <person name="Dao M."/>
            <person name="Davis C."/>
            <person name="Chacko J."/>
            <person name="Dinh H."/>
            <person name="Dugan-Rocha S."/>
            <person name="Fowler G."/>
            <person name="Garner T.T."/>
            <person name="Garnes J."/>
            <person name="Gnirke A."/>
            <person name="Hawes A."/>
            <person name="Hernandez J."/>
            <person name="Hines S."/>
            <person name="Holder M."/>
            <person name="Hume J."/>
            <person name="Jhangiani S.N."/>
            <person name="Joshi V."/>
            <person name="Khan Z.M."/>
            <person name="Jackson L."/>
            <person name="Kovar C."/>
            <person name="Kowis A."/>
            <person name="Lee S."/>
            <person name="Lewis L.R."/>
            <person name="Margolis J."/>
            <person name="Morgan M."/>
            <person name="Nazareth L.V."/>
            <person name="Nguyen N."/>
            <person name="Okwuonu G."/>
            <person name="Parker D."/>
            <person name="Richards S."/>
            <person name="Ruiz S.J."/>
            <person name="Santibanez J."/>
            <person name="Savard J."/>
            <person name="Scherer S.E."/>
            <person name="Schneider B."/>
            <person name="Sodergren E."/>
            <person name="Tautz D."/>
            <person name="Vattahil S."/>
            <person name="Villasana D."/>
            <person name="White C.S."/>
            <person name="Wright R."/>
            <person name="Park Y."/>
            <person name="Beeman R.W."/>
            <person name="Lord J."/>
            <person name="Oppert B."/>
            <person name="Lorenzen M."/>
            <person name="Brown S."/>
            <person name="Wang L."/>
            <person name="Savard J."/>
            <person name="Tautz D."/>
            <person name="Richards S."/>
            <person name="Weinstock G."/>
            <person name="Gibbs R.A."/>
            <person name="Liu Y."/>
            <person name="Worley K."/>
            <person name="Weinstock G."/>
            <person name="Elsik C.G."/>
            <person name="Reese J.T."/>
            <person name="Elhaik E."/>
            <person name="Landan G."/>
            <person name="Graur D."/>
            <person name="Arensburger P."/>
            <person name="Atkinson P."/>
            <person name="Beeman R.W."/>
            <person name="Beidler J."/>
            <person name="Brown S.J."/>
            <person name="Demuth J.P."/>
            <person name="Drury D.W."/>
            <person name="Du Y.Z."/>
            <person name="Fujiwara H."/>
            <person name="Lorenzen M."/>
            <person name="Maselli V."/>
            <person name="Osanai M."/>
            <person name="Park Y."/>
            <person name="Robertson H.M."/>
            <person name="Tu Z."/>
            <person name="Wang J.J."/>
            <person name="Wang S."/>
            <person name="Richards S."/>
            <person name="Song H."/>
            <person name="Zhang L."/>
            <person name="Sodergren E."/>
            <person name="Werner D."/>
            <person name="Stanke M."/>
            <person name="Morgenstern B."/>
            <person name="Solovyev V."/>
            <person name="Kosarev P."/>
            <person name="Brown G."/>
            <person name="Chen H.C."/>
            <person name="Ermolaeva O."/>
            <person name="Hlavina W."/>
            <person name="Kapustin Y."/>
            <person name="Kiryutin B."/>
            <person name="Kitts P."/>
            <person name="Maglott D."/>
            <person name="Pruitt K."/>
            <person name="Sapojnikov V."/>
            <person name="Souvorov A."/>
            <person name="Mackey A.J."/>
            <person name="Waterhouse R.M."/>
            <person name="Wyder S."/>
            <person name="Zdobnov E.M."/>
            <person name="Zdobnov E.M."/>
            <person name="Wyder S."/>
            <person name="Kriventseva E.V."/>
            <person name="Kadowaki T."/>
            <person name="Bork P."/>
            <person name="Aranda M."/>
            <person name="Bao R."/>
            <person name="Beermann A."/>
            <person name="Berns N."/>
            <person name="Bolognesi R."/>
            <person name="Bonneton F."/>
            <person name="Bopp D."/>
            <person name="Brown S.J."/>
            <person name="Bucher G."/>
            <person name="Butts T."/>
            <person name="Chaumot A."/>
            <person name="Denell R.E."/>
            <person name="Ferrier D.E."/>
            <person name="Friedrich M."/>
            <person name="Gordon C.M."/>
            <person name="Jindra M."/>
            <person name="Klingler M."/>
            <person name="Lan Q."/>
            <person name="Lattorff H.M."/>
            <person name="Laudet V."/>
            <person name="von Levetsow C."/>
            <person name="Liu Z."/>
            <person name="Lutz R."/>
            <person name="Lynch J.A."/>
            <person name="da Fonseca R.N."/>
            <person name="Posnien N."/>
            <person name="Reuter R."/>
            <person name="Roth S."/>
            <person name="Savard J."/>
            <person name="Schinko J.B."/>
            <person name="Schmitt C."/>
            <person name="Schoppmeier M."/>
            <person name="Schroder R."/>
            <person name="Shippy T.D."/>
            <person name="Simonnet F."/>
            <person name="Marques-Souza H."/>
            <person name="Tautz D."/>
            <person name="Tomoyasu Y."/>
            <person name="Trauner J."/>
            <person name="Van der Zee M."/>
            <person name="Vervoort M."/>
            <person name="Wittkopp N."/>
            <person name="Wimmer E.A."/>
            <person name="Yang X."/>
            <person name="Jones A.K."/>
            <person name="Sattelle D.B."/>
            <person name="Ebert P.R."/>
            <person name="Nelson D."/>
            <person name="Scott J.G."/>
            <person name="Beeman R.W."/>
            <person name="Muthukrishnan S."/>
            <person name="Kramer K.J."/>
            <person name="Arakane Y."/>
            <person name="Beeman R.W."/>
            <person name="Zhu Q."/>
            <person name="Hogenkamp D."/>
            <person name="Dixit R."/>
            <person name="Oppert B."/>
            <person name="Jiang H."/>
            <person name="Zou Z."/>
            <person name="Marshall J."/>
            <person name="Elpidina E."/>
            <person name="Vinokurov K."/>
            <person name="Oppert C."/>
            <person name="Zou Z."/>
            <person name="Evans J."/>
            <person name="Lu Z."/>
            <person name="Zhao P."/>
            <person name="Sumathipala N."/>
            <person name="Altincicek B."/>
            <person name="Vilcinskas A."/>
            <person name="Williams M."/>
            <person name="Hultmark D."/>
            <person name="Hetru C."/>
            <person name="Jiang H."/>
            <person name="Grimmelikhuijzen C.J."/>
            <person name="Hauser F."/>
            <person name="Cazzamali G."/>
            <person name="Williamson M."/>
            <person name="Park Y."/>
            <person name="Li B."/>
            <person name="Tanaka Y."/>
            <person name="Predel R."/>
            <person name="Neupert S."/>
            <person name="Schachtner J."/>
            <person name="Verleyen P."/>
            <person name="Raible F."/>
            <person name="Bork P."/>
            <person name="Friedrich M."/>
            <person name="Walden K.K."/>
            <person name="Robertson H.M."/>
            <person name="Angeli S."/>
            <person name="Foret S."/>
            <person name="Bucher G."/>
            <person name="Schuetz S."/>
            <person name="Maleszka R."/>
            <person name="Wimmer E.A."/>
            <person name="Beeman R.W."/>
            <person name="Lorenzen M."/>
            <person name="Tomoyasu Y."/>
            <person name="Miller S.C."/>
            <person name="Grossmann D."/>
            <person name="Bucher G."/>
        </authorList>
    </citation>
    <scope>NUCLEOTIDE SEQUENCE [LARGE SCALE GENOMIC DNA]</scope>
    <source>
        <strain evidence="2 3">Georgia GA2</strain>
    </source>
</reference>
<proteinExistence type="predicted"/>
<dbReference type="HOGENOM" id="CLU_1139300_0_0_1"/>
<feature type="region of interest" description="Disordered" evidence="1">
    <location>
        <begin position="14"/>
        <end position="35"/>
    </location>
</feature>
<feature type="compositionally biased region" description="Basic and acidic residues" evidence="1">
    <location>
        <begin position="105"/>
        <end position="117"/>
    </location>
</feature>
<accession>D6WDW0</accession>
<dbReference type="Proteomes" id="UP000007266">
    <property type="component" value="Linkage group 3"/>
</dbReference>
<protein>
    <submittedName>
        <fullName evidence="2">Uncharacterized protein</fullName>
    </submittedName>
</protein>
<dbReference type="EMBL" id="KQ971323">
    <property type="protein sequence ID" value="EEZ99911.1"/>
    <property type="molecule type" value="Genomic_DNA"/>
</dbReference>
<feature type="region of interest" description="Disordered" evidence="1">
    <location>
        <begin position="93"/>
        <end position="124"/>
    </location>
</feature>